<organism evidence="2 3">
    <name type="scientific">Vreelandella salicampi</name>
    <dbReference type="NCBI Taxonomy" id="1449798"/>
    <lineage>
        <taxon>Bacteria</taxon>
        <taxon>Pseudomonadati</taxon>
        <taxon>Pseudomonadota</taxon>
        <taxon>Gammaproteobacteria</taxon>
        <taxon>Oceanospirillales</taxon>
        <taxon>Halomonadaceae</taxon>
        <taxon>Vreelandella</taxon>
    </lineage>
</organism>
<dbReference type="Proteomes" id="UP000586119">
    <property type="component" value="Unassembled WGS sequence"/>
</dbReference>
<keyword evidence="2" id="KW-0560">Oxidoreductase</keyword>
<protein>
    <submittedName>
        <fullName evidence="2">Antibiotic biosynthesis monooxygenase</fullName>
    </submittedName>
</protein>
<dbReference type="EMBL" id="JACCDF010000009">
    <property type="protein sequence ID" value="NYS61250.1"/>
    <property type="molecule type" value="Genomic_DNA"/>
</dbReference>
<dbReference type="GO" id="GO:0004497">
    <property type="term" value="F:monooxygenase activity"/>
    <property type="evidence" value="ECO:0007669"/>
    <property type="project" value="UniProtKB-KW"/>
</dbReference>
<feature type="domain" description="ABM" evidence="1">
    <location>
        <begin position="6"/>
        <end position="79"/>
    </location>
</feature>
<dbReference type="InterPro" id="IPR007138">
    <property type="entry name" value="ABM_dom"/>
</dbReference>
<evidence type="ECO:0000259" key="1">
    <source>
        <dbReference type="Pfam" id="PF03992"/>
    </source>
</evidence>
<accession>A0A7Z0LLS4</accession>
<reference evidence="2 3" key="1">
    <citation type="journal article" date="2015" name="Int. J. Syst. Evol. Microbiol.">
        <title>Halomonas salicampi sp. nov., a halotolerant and alkalitolerant bacterium isolated from a saltern soil.</title>
        <authorList>
            <person name="Lee J.C."/>
            <person name="Kim Y.S."/>
            <person name="Yun B.S."/>
            <person name="Whang K.S."/>
        </authorList>
    </citation>
    <scope>NUCLEOTIDE SEQUENCE [LARGE SCALE GENOMIC DNA]</scope>
    <source>
        <strain evidence="2 3">BH103</strain>
    </source>
</reference>
<dbReference type="InterPro" id="IPR011008">
    <property type="entry name" value="Dimeric_a/b-barrel"/>
</dbReference>
<dbReference type="RefSeq" id="WP_179930584.1">
    <property type="nucleotide sequence ID" value="NZ_JACCDF010000009.1"/>
</dbReference>
<dbReference type="Gene3D" id="3.30.70.100">
    <property type="match status" value="1"/>
</dbReference>
<gene>
    <name evidence="2" type="ORF">HZS81_10835</name>
</gene>
<keyword evidence="3" id="KW-1185">Reference proteome</keyword>
<evidence type="ECO:0000313" key="3">
    <source>
        <dbReference type="Proteomes" id="UP000586119"/>
    </source>
</evidence>
<comment type="caution">
    <text evidence="2">The sequence shown here is derived from an EMBL/GenBank/DDBJ whole genome shotgun (WGS) entry which is preliminary data.</text>
</comment>
<evidence type="ECO:0000313" key="2">
    <source>
        <dbReference type="EMBL" id="NYS61250.1"/>
    </source>
</evidence>
<keyword evidence="2" id="KW-0503">Monooxygenase</keyword>
<name>A0A7Z0LLS4_9GAMM</name>
<dbReference type="Pfam" id="PF03992">
    <property type="entry name" value="ABM"/>
    <property type="match status" value="1"/>
</dbReference>
<proteinExistence type="predicted"/>
<dbReference type="AlphaFoldDB" id="A0A7Z0LLS4"/>
<dbReference type="SUPFAM" id="SSF54909">
    <property type="entry name" value="Dimeric alpha+beta barrel"/>
    <property type="match status" value="1"/>
</dbReference>
<sequence>MTPYYLCARIRATDLQRLDETRRKLTALQTVTQKEPACHEFRILEDKERKGDFLLWESWDGKAGLEAHYAAEHTRNYLEQGLTDVIELTELNALEA</sequence>